<keyword evidence="4" id="KW-0614">Plasmid</keyword>
<feature type="compositionally biased region" description="Basic residues" evidence="2">
    <location>
        <begin position="40"/>
        <end position="50"/>
    </location>
</feature>
<dbReference type="Pfam" id="PF05714">
    <property type="entry name" value="PFam54_60"/>
    <property type="match status" value="1"/>
</dbReference>
<dbReference type="InterPro" id="IPR008421">
    <property type="entry name" value="Borrelia_lipoprotein_PFam54/60"/>
</dbReference>
<name>A0ABY9E5B5_9SPIR</name>
<dbReference type="EMBL" id="CP124071">
    <property type="protein sequence ID" value="WKC90411.1"/>
    <property type="molecule type" value="Genomic_DNA"/>
</dbReference>
<dbReference type="Gene3D" id="1.10.3160.10">
    <property type="entry name" value="Bbcrasp-1"/>
    <property type="match status" value="1"/>
</dbReference>
<proteinExistence type="predicted"/>
<dbReference type="RefSeq" id="WP_301341205.1">
    <property type="nucleotide sequence ID" value="NZ_CP124071.1"/>
</dbReference>
<keyword evidence="3" id="KW-0812">Transmembrane</keyword>
<keyword evidence="5" id="KW-1185">Reference proteome</keyword>
<evidence type="ECO:0000256" key="3">
    <source>
        <dbReference type="SAM" id="Phobius"/>
    </source>
</evidence>
<sequence>MTTTKLNAINLNIITVILTLICISCAPFSKIDPKAPGNTKLKKTSKLKKNTNREKIQNPEDAPGDFKPSGQEFMKTTESELKEIAKKLEDQKKEETTQMAKIAKEESSLLDPYISAHGGLANEEDRIILKRMLYSSLDYKKENIETLKKILETLINTSEIDHKISGIFLHRITLGIQLQLENHLKSINEKLGTQSKENSKEDLKGLLVRVKADLQLKERFKKALNETIEAYRKNTKNIKDNKILAEHFNQNFKEFDTYKPPISK</sequence>
<accession>A0ABY9E5B5</accession>
<evidence type="ECO:0000313" key="5">
    <source>
        <dbReference type="Proteomes" id="UP001304851"/>
    </source>
</evidence>
<feature type="coiled-coil region" evidence="1">
    <location>
        <begin position="74"/>
        <end position="105"/>
    </location>
</feature>
<feature type="region of interest" description="Disordered" evidence="2">
    <location>
        <begin position="34"/>
        <end position="65"/>
    </location>
</feature>
<keyword evidence="1" id="KW-0175">Coiled coil</keyword>
<organism evidence="4 5">
    <name type="scientific">Borreliella carolinensis</name>
    <dbReference type="NCBI Taxonomy" id="478174"/>
    <lineage>
        <taxon>Bacteria</taxon>
        <taxon>Pseudomonadati</taxon>
        <taxon>Spirochaetota</taxon>
        <taxon>Spirochaetia</taxon>
        <taxon>Spirochaetales</taxon>
        <taxon>Borreliaceae</taxon>
        <taxon>Borreliella</taxon>
    </lineage>
</organism>
<evidence type="ECO:0000256" key="2">
    <source>
        <dbReference type="SAM" id="MobiDB-lite"/>
    </source>
</evidence>
<feature type="transmembrane region" description="Helical" evidence="3">
    <location>
        <begin position="6"/>
        <end position="28"/>
    </location>
</feature>
<gene>
    <name evidence="4" type="ORF">QIA18_00285</name>
</gene>
<dbReference type="Proteomes" id="UP001304851">
    <property type="component" value="Plasmid lp54"/>
</dbReference>
<protein>
    <submittedName>
        <fullName evidence="4">Complement regulator-acquiring protein</fullName>
    </submittedName>
</protein>
<geneLocation type="plasmid" evidence="4 5">
    <name>lp54</name>
</geneLocation>
<keyword evidence="3" id="KW-0472">Membrane</keyword>
<dbReference type="NCBIfam" id="NF033729">
    <property type="entry name" value="borfam54_2"/>
    <property type="match status" value="1"/>
</dbReference>
<evidence type="ECO:0000256" key="1">
    <source>
        <dbReference type="SAM" id="Coils"/>
    </source>
</evidence>
<evidence type="ECO:0000313" key="4">
    <source>
        <dbReference type="EMBL" id="WKC90411.1"/>
    </source>
</evidence>
<reference evidence="4" key="1">
    <citation type="submission" date="2023-04" db="EMBL/GenBank/DDBJ databases">
        <title>Genome sequencing of multiple Borrelia sensu lato isolates spanning a world-wide range of genetic and epidemiological diversity.</title>
        <authorList>
            <person name="Mongodin E.F."/>
            <person name="Fraser C.M."/>
            <person name="Rudenko N."/>
            <person name="Golovchenko M."/>
            <person name="Margos G."/>
            <person name="Fingerle V."/>
            <person name="Marques A."/>
            <person name="Kawabata H."/>
            <person name="Lopes de Carvalho I."/>
            <person name="Norte C."/>
            <person name="Nuncio S."/>
            <person name="Schutzer S.E."/>
            <person name="Luft B."/>
            <person name="Qiu W."/>
            <person name="Casjens S.R."/>
        </authorList>
    </citation>
    <scope>NUCLEOTIDE SEQUENCE [LARGE SCALE GENOMIC DNA]</scope>
    <source>
        <strain evidence="4">SCGT-18</strain>
    </source>
</reference>
<keyword evidence="3" id="KW-1133">Transmembrane helix</keyword>